<organism evidence="2 3">
    <name type="scientific">Streptomyces anandii</name>
    <dbReference type="NCBI Taxonomy" id="285454"/>
    <lineage>
        <taxon>Bacteria</taxon>
        <taxon>Bacillati</taxon>
        <taxon>Actinomycetota</taxon>
        <taxon>Actinomycetes</taxon>
        <taxon>Kitasatosporales</taxon>
        <taxon>Streptomycetaceae</taxon>
        <taxon>Streptomyces</taxon>
    </lineage>
</organism>
<protein>
    <submittedName>
        <fullName evidence="2">Uncharacterized protein</fullName>
    </submittedName>
</protein>
<keyword evidence="1" id="KW-0732">Signal</keyword>
<sequence length="139" mass="15576">MALFVAVAFTVALSGTLTLTSATGASALCSSTGFEGNWRSKPVDSRLTSIDVWPGGGCHLYAEAWRRCEKDPTMECSLGSRELQATPAKNFRFFYYNWSDRNQVLQVTLRTDKAHLSIWDHTDFNDGRQVSFTVLMVKR</sequence>
<gene>
    <name evidence="2" type="ORF">ACFW88_15150</name>
</gene>
<evidence type="ECO:0000256" key="1">
    <source>
        <dbReference type="SAM" id="SignalP"/>
    </source>
</evidence>
<feature type="signal peptide" evidence="1">
    <location>
        <begin position="1"/>
        <end position="27"/>
    </location>
</feature>
<keyword evidence="3" id="KW-1185">Reference proteome</keyword>
<name>A0ABW6H5Q5_9ACTN</name>
<evidence type="ECO:0000313" key="3">
    <source>
        <dbReference type="Proteomes" id="UP001599756"/>
    </source>
</evidence>
<comment type="caution">
    <text evidence="2">The sequence shown here is derived from an EMBL/GenBank/DDBJ whole genome shotgun (WGS) entry which is preliminary data.</text>
</comment>
<dbReference type="RefSeq" id="WP_381806777.1">
    <property type="nucleotide sequence ID" value="NZ_JBHYTS010000020.1"/>
</dbReference>
<evidence type="ECO:0000313" key="2">
    <source>
        <dbReference type="EMBL" id="MFE1751853.1"/>
    </source>
</evidence>
<accession>A0ABW6H5Q5</accession>
<dbReference type="Proteomes" id="UP001599756">
    <property type="component" value="Unassembled WGS sequence"/>
</dbReference>
<proteinExistence type="predicted"/>
<feature type="chain" id="PRO_5045380325" evidence="1">
    <location>
        <begin position="28"/>
        <end position="139"/>
    </location>
</feature>
<reference evidence="2 3" key="1">
    <citation type="submission" date="2024-09" db="EMBL/GenBank/DDBJ databases">
        <title>The Natural Products Discovery Center: Release of the First 8490 Sequenced Strains for Exploring Actinobacteria Biosynthetic Diversity.</title>
        <authorList>
            <person name="Kalkreuter E."/>
            <person name="Kautsar S.A."/>
            <person name="Yang D."/>
            <person name="Bader C.D."/>
            <person name="Teijaro C.N."/>
            <person name="Fluegel L."/>
            <person name="Davis C.M."/>
            <person name="Simpson J.R."/>
            <person name="Lauterbach L."/>
            <person name="Steele A.D."/>
            <person name="Gui C."/>
            <person name="Meng S."/>
            <person name="Li G."/>
            <person name="Viehrig K."/>
            <person name="Ye F."/>
            <person name="Su P."/>
            <person name="Kiefer A.F."/>
            <person name="Nichols A."/>
            <person name="Cepeda A.J."/>
            <person name="Yan W."/>
            <person name="Fan B."/>
            <person name="Jiang Y."/>
            <person name="Adhikari A."/>
            <person name="Zheng C.-J."/>
            <person name="Schuster L."/>
            <person name="Cowan T.M."/>
            <person name="Smanski M.J."/>
            <person name="Chevrette M.G."/>
            <person name="De Carvalho L.P.S."/>
            <person name="Shen B."/>
        </authorList>
    </citation>
    <scope>NUCLEOTIDE SEQUENCE [LARGE SCALE GENOMIC DNA]</scope>
    <source>
        <strain evidence="2 3">NPDC059500</strain>
    </source>
</reference>
<dbReference type="EMBL" id="JBHYTS010000020">
    <property type="protein sequence ID" value="MFE1751853.1"/>
    <property type="molecule type" value="Genomic_DNA"/>
</dbReference>